<evidence type="ECO:0000259" key="1">
    <source>
        <dbReference type="Pfam" id="PF14111"/>
    </source>
</evidence>
<dbReference type="InterPro" id="IPR025558">
    <property type="entry name" value="DUF4283"/>
</dbReference>
<protein>
    <recommendedName>
        <fullName evidence="1">DUF4283 domain-containing protein</fullName>
    </recommendedName>
</protein>
<reference evidence="2 3" key="1">
    <citation type="journal article" date="2022" name="Nat. Plants">
        <title>Genomes of leafy and leafless Platanthera orchids illuminate the evolution of mycoheterotrophy.</title>
        <authorList>
            <person name="Li M.H."/>
            <person name="Liu K.W."/>
            <person name="Li Z."/>
            <person name="Lu H.C."/>
            <person name="Ye Q.L."/>
            <person name="Zhang D."/>
            <person name="Wang J.Y."/>
            <person name="Li Y.F."/>
            <person name="Zhong Z.M."/>
            <person name="Liu X."/>
            <person name="Yu X."/>
            <person name="Liu D.K."/>
            <person name="Tu X.D."/>
            <person name="Liu B."/>
            <person name="Hao Y."/>
            <person name="Liao X.Y."/>
            <person name="Jiang Y.T."/>
            <person name="Sun W.H."/>
            <person name="Chen J."/>
            <person name="Chen Y.Q."/>
            <person name="Ai Y."/>
            <person name="Zhai J.W."/>
            <person name="Wu S.S."/>
            <person name="Zhou Z."/>
            <person name="Hsiao Y.Y."/>
            <person name="Wu W.L."/>
            <person name="Chen Y.Y."/>
            <person name="Lin Y.F."/>
            <person name="Hsu J.L."/>
            <person name="Li C.Y."/>
            <person name="Wang Z.W."/>
            <person name="Zhao X."/>
            <person name="Zhong W.Y."/>
            <person name="Ma X.K."/>
            <person name="Ma L."/>
            <person name="Huang J."/>
            <person name="Chen G.Z."/>
            <person name="Huang M.Z."/>
            <person name="Huang L."/>
            <person name="Peng D.H."/>
            <person name="Luo Y.B."/>
            <person name="Zou S.Q."/>
            <person name="Chen S.P."/>
            <person name="Lan S."/>
            <person name="Tsai W.C."/>
            <person name="Van de Peer Y."/>
            <person name="Liu Z.J."/>
        </authorList>
    </citation>
    <scope>NUCLEOTIDE SEQUENCE [LARGE SCALE GENOMIC DNA]</scope>
    <source>
        <strain evidence="2">Lor288</strain>
    </source>
</reference>
<comment type="caution">
    <text evidence="2">The sequence shown here is derived from an EMBL/GenBank/DDBJ whole genome shotgun (WGS) entry which is preliminary data.</text>
</comment>
<gene>
    <name evidence="2" type="ORF">KSP40_PGU022144</name>
</gene>
<feature type="domain" description="DUF4283" evidence="1">
    <location>
        <begin position="5"/>
        <end position="89"/>
    </location>
</feature>
<dbReference type="Pfam" id="PF14111">
    <property type="entry name" value="DUF4283"/>
    <property type="match status" value="1"/>
</dbReference>
<keyword evidence="3" id="KW-1185">Reference proteome</keyword>
<proteinExistence type="predicted"/>
<evidence type="ECO:0000313" key="2">
    <source>
        <dbReference type="EMBL" id="KAK8967007.1"/>
    </source>
</evidence>
<evidence type="ECO:0000313" key="3">
    <source>
        <dbReference type="Proteomes" id="UP001412067"/>
    </source>
</evidence>
<dbReference type="EMBL" id="JBBWWR010000005">
    <property type="protein sequence ID" value="KAK8967007.1"/>
    <property type="molecule type" value="Genomic_DNA"/>
</dbReference>
<name>A0ABR2MS12_9ASPA</name>
<sequence length="107" mass="12515">MISAAASLKLCLVVKCVYDIPSILALKTFLIPQFQLLRDFKVALIDFRHLILTFDVEEDFKKVWLRETLVFPDFLFRFLRWSPEYSPSPERNIVSAWINMGDAVPLH</sequence>
<dbReference type="Proteomes" id="UP001412067">
    <property type="component" value="Unassembled WGS sequence"/>
</dbReference>
<organism evidence="2 3">
    <name type="scientific">Platanthera guangdongensis</name>
    <dbReference type="NCBI Taxonomy" id="2320717"/>
    <lineage>
        <taxon>Eukaryota</taxon>
        <taxon>Viridiplantae</taxon>
        <taxon>Streptophyta</taxon>
        <taxon>Embryophyta</taxon>
        <taxon>Tracheophyta</taxon>
        <taxon>Spermatophyta</taxon>
        <taxon>Magnoliopsida</taxon>
        <taxon>Liliopsida</taxon>
        <taxon>Asparagales</taxon>
        <taxon>Orchidaceae</taxon>
        <taxon>Orchidoideae</taxon>
        <taxon>Orchideae</taxon>
        <taxon>Orchidinae</taxon>
        <taxon>Platanthera</taxon>
    </lineage>
</organism>
<accession>A0ABR2MS12</accession>